<dbReference type="InterPro" id="IPR010610">
    <property type="entry name" value="EryCIII-like_C"/>
</dbReference>
<dbReference type="Gene3D" id="3.40.50.2000">
    <property type="entry name" value="Glycogen Phosphorylase B"/>
    <property type="match status" value="2"/>
</dbReference>
<evidence type="ECO:0000259" key="1">
    <source>
        <dbReference type="Pfam" id="PF06722"/>
    </source>
</evidence>
<evidence type="ECO:0000313" key="3">
    <source>
        <dbReference type="Proteomes" id="UP000184394"/>
    </source>
</evidence>
<name>A0A1M7IDH8_RUMFL</name>
<dbReference type="RefSeq" id="WP_072949619.1">
    <property type="nucleotide sequence ID" value="NZ_FRCT01000004.1"/>
</dbReference>
<protein>
    <submittedName>
        <fullName evidence="2">Glycosyl transferase family 1</fullName>
    </submittedName>
</protein>
<evidence type="ECO:0000313" key="2">
    <source>
        <dbReference type="EMBL" id="SHM38735.1"/>
    </source>
</evidence>
<gene>
    <name evidence="2" type="ORF">SAMN04487860_10454</name>
</gene>
<dbReference type="PANTHER" id="PTHR21015:SF22">
    <property type="entry name" value="GLYCOSYLTRANSFERASE"/>
    <property type="match status" value="1"/>
</dbReference>
<dbReference type="AlphaFoldDB" id="A0A1M7IDH8"/>
<proteinExistence type="predicted"/>
<dbReference type="SUPFAM" id="SSF53756">
    <property type="entry name" value="UDP-Glycosyltransferase/glycogen phosphorylase"/>
    <property type="match status" value="1"/>
</dbReference>
<keyword evidence="2" id="KW-0808">Transferase</keyword>
<dbReference type="Proteomes" id="UP000184394">
    <property type="component" value="Unassembled WGS sequence"/>
</dbReference>
<dbReference type="PANTHER" id="PTHR21015">
    <property type="entry name" value="UDP-N-ACETYLGLUCOSAMINE--N-ACETYLMURAMYL-(PENTAPEPTIDE) PYROPHOSPHORYL-UNDECAPRENOL N-ACETYLGLUCOSAMINE TRANSFERASE 1"/>
    <property type="match status" value="1"/>
</dbReference>
<feature type="domain" description="Erythromycin biosynthesis protein CIII-like C-terminal" evidence="1">
    <location>
        <begin position="267"/>
        <end position="369"/>
    </location>
</feature>
<dbReference type="Pfam" id="PF06722">
    <property type="entry name" value="EryCIII-like_C"/>
    <property type="match status" value="1"/>
</dbReference>
<dbReference type="EMBL" id="FRCT01000004">
    <property type="protein sequence ID" value="SHM38735.1"/>
    <property type="molecule type" value="Genomic_DNA"/>
</dbReference>
<sequence>MRLLIVPMAAMAETSGPFSRCRLLAESAAAAGIDVVTCIAEDVNYSEICGIKNYFLDVPAPLGMPKIIASNVFHVAQKLGITSRKTVKSFDEVLRLTGNSVYRYLVKSVASVRRAIRSFKPDIVYSEFSIPAMIAAKLEKKKLFTTVSYPTQPEYANSPKLAKGVNRYLKEKKLPQVKCVLELFDWADECFCPSIHELEPIEKENVTFCGALKNINTSERLRDKIVVYMGNGTVSAGLTERELSKAFSDSEYEVYIASKYLKAKNTGNIHIAPRWNFNELLDEAVLFINHGGQNSVVDGLLHGVPQMIVPGKVFERRYNAVSVVKNKAGIIIPHRQFRTDIIRSKADKVIGSENVRRNASELGKKLSSQGGIDIIIKHILKYNL</sequence>
<organism evidence="2 3">
    <name type="scientific">Ruminococcus flavefaciens</name>
    <dbReference type="NCBI Taxonomy" id="1265"/>
    <lineage>
        <taxon>Bacteria</taxon>
        <taxon>Bacillati</taxon>
        <taxon>Bacillota</taxon>
        <taxon>Clostridia</taxon>
        <taxon>Eubacteriales</taxon>
        <taxon>Oscillospiraceae</taxon>
        <taxon>Ruminococcus</taxon>
    </lineage>
</organism>
<dbReference type="GO" id="GO:0016757">
    <property type="term" value="F:glycosyltransferase activity"/>
    <property type="evidence" value="ECO:0007669"/>
    <property type="project" value="TreeGrafter"/>
</dbReference>
<accession>A0A1M7IDH8</accession>
<reference evidence="2 3" key="1">
    <citation type="submission" date="2016-11" db="EMBL/GenBank/DDBJ databases">
        <authorList>
            <person name="Jaros S."/>
            <person name="Januszkiewicz K."/>
            <person name="Wedrychowicz H."/>
        </authorList>
    </citation>
    <scope>NUCLEOTIDE SEQUENCE [LARGE SCALE GENOMIC DNA]</scope>
    <source>
        <strain evidence="2 3">Y1</strain>
    </source>
</reference>